<dbReference type="GO" id="GO:0005509">
    <property type="term" value="F:calcium ion binding"/>
    <property type="evidence" value="ECO:0007669"/>
    <property type="project" value="InterPro"/>
</dbReference>
<name>A0A3N4M2W8_9PEZI</name>
<dbReference type="InterPro" id="IPR011992">
    <property type="entry name" value="EF-hand-dom_pair"/>
</dbReference>
<dbReference type="Proteomes" id="UP000267821">
    <property type="component" value="Unassembled WGS sequence"/>
</dbReference>
<dbReference type="SMART" id="SM00054">
    <property type="entry name" value="EFh"/>
    <property type="match status" value="2"/>
</dbReference>
<evidence type="ECO:0000259" key="4">
    <source>
        <dbReference type="PROSITE" id="PS50222"/>
    </source>
</evidence>
<dbReference type="OrthoDB" id="429467at2759"/>
<dbReference type="SUPFAM" id="SSF47473">
    <property type="entry name" value="EF-hand"/>
    <property type="match status" value="1"/>
</dbReference>
<proteinExistence type="predicted"/>
<evidence type="ECO:0000256" key="2">
    <source>
        <dbReference type="ARBA" id="ARBA00022837"/>
    </source>
</evidence>
<evidence type="ECO:0000256" key="1">
    <source>
        <dbReference type="ARBA" id="ARBA00022737"/>
    </source>
</evidence>
<evidence type="ECO:0000256" key="3">
    <source>
        <dbReference type="SAM" id="MobiDB-lite"/>
    </source>
</evidence>
<dbReference type="InterPro" id="IPR050403">
    <property type="entry name" value="Myosin_RLC"/>
</dbReference>
<keyword evidence="1" id="KW-0677">Repeat</keyword>
<accession>A0A3N4M2W8</accession>
<feature type="domain" description="EF-hand" evidence="4">
    <location>
        <begin position="126"/>
        <end position="161"/>
    </location>
</feature>
<sequence>MSRFSTKPQFGSPSSSPRPYTPASPIQHLSTSPSTTPKPPTNPLNSSNVDYTHLPPSLLHTLRSSFLYIDKDSDGTISSSDLTATLASLSQATSASNLQAYFKAAPSPLNLASYLTHLSGYIGELASEDELLTALEAFDDGDDGTVDVGELREALMNTGEVSERMTEAEVERALRGFVRKRGLRSKGSGGDRFAYREWVGSVCGKGDDEED</sequence>
<reference evidence="5 6" key="1">
    <citation type="journal article" date="2018" name="Nat. Ecol. Evol.">
        <title>Pezizomycetes genomes reveal the molecular basis of ectomycorrhizal truffle lifestyle.</title>
        <authorList>
            <person name="Murat C."/>
            <person name="Payen T."/>
            <person name="Noel B."/>
            <person name="Kuo A."/>
            <person name="Morin E."/>
            <person name="Chen J."/>
            <person name="Kohler A."/>
            <person name="Krizsan K."/>
            <person name="Balestrini R."/>
            <person name="Da Silva C."/>
            <person name="Montanini B."/>
            <person name="Hainaut M."/>
            <person name="Levati E."/>
            <person name="Barry K.W."/>
            <person name="Belfiori B."/>
            <person name="Cichocki N."/>
            <person name="Clum A."/>
            <person name="Dockter R.B."/>
            <person name="Fauchery L."/>
            <person name="Guy J."/>
            <person name="Iotti M."/>
            <person name="Le Tacon F."/>
            <person name="Lindquist E.A."/>
            <person name="Lipzen A."/>
            <person name="Malagnac F."/>
            <person name="Mello A."/>
            <person name="Molinier V."/>
            <person name="Miyauchi S."/>
            <person name="Poulain J."/>
            <person name="Riccioni C."/>
            <person name="Rubini A."/>
            <person name="Sitrit Y."/>
            <person name="Splivallo R."/>
            <person name="Traeger S."/>
            <person name="Wang M."/>
            <person name="Zifcakova L."/>
            <person name="Wipf D."/>
            <person name="Zambonelli A."/>
            <person name="Paolocci F."/>
            <person name="Nowrousian M."/>
            <person name="Ottonello S."/>
            <person name="Baldrian P."/>
            <person name="Spatafora J.W."/>
            <person name="Henrissat B."/>
            <person name="Nagy L.G."/>
            <person name="Aury J.M."/>
            <person name="Wincker P."/>
            <person name="Grigoriev I.V."/>
            <person name="Bonfante P."/>
            <person name="Martin F.M."/>
        </authorList>
    </citation>
    <scope>NUCLEOTIDE SEQUENCE [LARGE SCALE GENOMIC DNA]</scope>
    <source>
        <strain evidence="5 6">ATCC MYA-4762</strain>
    </source>
</reference>
<dbReference type="InterPro" id="IPR002048">
    <property type="entry name" value="EF_hand_dom"/>
</dbReference>
<dbReference type="EMBL" id="ML121531">
    <property type="protein sequence ID" value="RPB27722.1"/>
    <property type="molecule type" value="Genomic_DNA"/>
</dbReference>
<dbReference type="STRING" id="1051890.A0A3N4M2W8"/>
<dbReference type="PANTHER" id="PTHR23049">
    <property type="entry name" value="MYOSIN REGULATORY LIGHT CHAIN 2"/>
    <property type="match status" value="1"/>
</dbReference>
<dbReference type="InParanoid" id="A0A3N4M2W8"/>
<gene>
    <name evidence="5" type="ORF">L211DRAFT_819773</name>
</gene>
<keyword evidence="6" id="KW-1185">Reference proteome</keyword>
<dbReference type="Gene3D" id="1.10.238.10">
    <property type="entry name" value="EF-hand"/>
    <property type="match status" value="2"/>
</dbReference>
<dbReference type="InterPro" id="IPR018247">
    <property type="entry name" value="EF_Hand_1_Ca_BS"/>
</dbReference>
<evidence type="ECO:0000313" key="6">
    <source>
        <dbReference type="Proteomes" id="UP000267821"/>
    </source>
</evidence>
<dbReference type="PROSITE" id="PS50222">
    <property type="entry name" value="EF_HAND_2"/>
    <property type="match status" value="2"/>
</dbReference>
<dbReference type="AlphaFoldDB" id="A0A3N4M2W8"/>
<feature type="domain" description="EF-hand" evidence="4">
    <location>
        <begin position="57"/>
        <end position="92"/>
    </location>
</feature>
<protein>
    <submittedName>
        <fullName evidence="5">EF-hand</fullName>
    </submittedName>
</protein>
<keyword evidence="2" id="KW-0106">Calcium</keyword>
<organism evidence="5 6">
    <name type="scientific">Terfezia boudieri ATCC MYA-4762</name>
    <dbReference type="NCBI Taxonomy" id="1051890"/>
    <lineage>
        <taxon>Eukaryota</taxon>
        <taxon>Fungi</taxon>
        <taxon>Dikarya</taxon>
        <taxon>Ascomycota</taxon>
        <taxon>Pezizomycotina</taxon>
        <taxon>Pezizomycetes</taxon>
        <taxon>Pezizales</taxon>
        <taxon>Pezizaceae</taxon>
        <taxon>Terfezia</taxon>
    </lineage>
</organism>
<feature type="compositionally biased region" description="Polar residues" evidence="3">
    <location>
        <begin position="1"/>
        <end position="18"/>
    </location>
</feature>
<feature type="region of interest" description="Disordered" evidence="3">
    <location>
        <begin position="1"/>
        <end position="49"/>
    </location>
</feature>
<evidence type="ECO:0000313" key="5">
    <source>
        <dbReference type="EMBL" id="RPB27722.1"/>
    </source>
</evidence>
<dbReference type="PROSITE" id="PS00018">
    <property type="entry name" value="EF_HAND_1"/>
    <property type="match status" value="1"/>
</dbReference>